<feature type="transmembrane region" description="Helical" evidence="10">
    <location>
        <begin position="254"/>
        <end position="275"/>
    </location>
</feature>
<feature type="transmembrane region" description="Helical" evidence="10">
    <location>
        <begin position="413"/>
        <end position="434"/>
    </location>
</feature>
<gene>
    <name evidence="11" type="ORF">BDFB_007350</name>
</gene>
<feature type="transmembrane region" description="Helical" evidence="10">
    <location>
        <begin position="479"/>
        <end position="497"/>
    </location>
</feature>
<dbReference type="GO" id="GO:0005886">
    <property type="term" value="C:plasma membrane"/>
    <property type="evidence" value="ECO:0007669"/>
    <property type="project" value="UniProtKB-SubCell"/>
</dbReference>
<feature type="non-terminal residue" evidence="11">
    <location>
        <position position="627"/>
    </location>
</feature>
<sequence>MERLDWKKTLNLTILILRMLGLWPSGDGSYEHNFYRFYAIAAMLIQVSHILFQTIHLFLIFDDLEALTATIFIWIAEILALLKIYCLIANMKILKQLLVTVNQDLFQPKSPHQEDLLQPNFRVWTRIIMTIRWFSVIWLSSWCSFPILDKTYREYRLPCLAWYPYDTKTSPYYELTYLYQVVVLFYLCMAYIDIGVLIGALNMYIGAQFDILCDDIRNLHHINGNTFKDVNTKLKECIHHHREILKFADYANQFYNWLIFFQFVIGGITIGFSMFQLTLVIPFSSEFFSFLMYSNGISVEVFMYCWFGNEIQIKSSQLSYAVFESNWTSFSPEVKKNLTIFILRNHTSLKISALGLITVSLETFVKIIGLWPSDDGLYGRNLYTFYSVITILLFHVGHVLSQTVNLYFIKDDLQAVTGTVFILLMEMLAMLKAYSLTKNMRMLKKLIATLNKRLFQPKNSQQIKLIQSNINAWKAISSTFWFLAVGWLFFYSCFPILDKTFQEYRLPFLAWYPYNTNTSPQYEVTYLYQVVAISYLCMINVNIDGLIAALNMFIGSQFDILSHDLKNLHDITQGISKNVNKKLLNCIKHHKEILKFANNANRFYNWLIFVEFFVGGVSIGLSMFQLT</sequence>
<comment type="subcellular location">
    <subcellularLocation>
        <location evidence="1">Cell membrane</location>
        <topology evidence="1">Multi-pass membrane protein</topology>
    </subcellularLocation>
</comment>
<dbReference type="Proteomes" id="UP000292052">
    <property type="component" value="Unassembled WGS sequence"/>
</dbReference>
<keyword evidence="9" id="KW-0807">Transducer</keyword>
<keyword evidence="6 10" id="KW-1133">Transmembrane helix</keyword>
<dbReference type="GO" id="GO:0004984">
    <property type="term" value="F:olfactory receptor activity"/>
    <property type="evidence" value="ECO:0007669"/>
    <property type="project" value="InterPro"/>
</dbReference>
<feature type="transmembrane region" description="Helical" evidence="10">
    <location>
        <begin position="37"/>
        <end position="61"/>
    </location>
</feature>
<evidence type="ECO:0000256" key="10">
    <source>
        <dbReference type="SAM" id="Phobius"/>
    </source>
</evidence>
<evidence type="ECO:0000256" key="4">
    <source>
        <dbReference type="ARBA" id="ARBA00022692"/>
    </source>
</evidence>
<feature type="transmembrane region" description="Helical" evidence="10">
    <location>
        <begin position="287"/>
        <end position="307"/>
    </location>
</feature>
<accession>A0A482VBN1</accession>
<keyword evidence="3" id="KW-0716">Sensory transduction</keyword>
<keyword evidence="7 10" id="KW-0472">Membrane</keyword>
<name>A0A482VBN1_ASBVE</name>
<evidence type="ECO:0000256" key="6">
    <source>
        <dbReference type="ARBA" id="ARBA00022989"/>
    </source>
</evidence>
<evidence type="ECO:0000256" key="1">
    <source>
        <dbReference type="ARBA" id="ARBA00004651"/>
    </source>
</evidence>
<keyword evidence="5" id="KW-0552">Olfaction</keyword>
<dbReference type="InterPro" id="IPR004117">
    <property type="entry name" value="7tm6_olfct_rcpt"/>
</dbReference>
<feature type="transmembrane region" description="Helical" evidence="10">
    <location>
        <begin position="131"/>
        <end position="148"/>
    </location>
</feature>
<keyword evidence="8" id="KW-0675">Receptor</keyword>
<keyword evidence="2" id="KW-1003">Cell membrane</keyword>
<feature type="transmembrane region" description="Helical" evidence="10">
    <location>
        <begin position="177"/>
        <end position="201"/>
    </location>
</feature>
<evidence type="ECO:0000256" key="8">
    <source>
        <dbReference type="ARBA" id="ARBA00023170"/>
    </source>
</evidence>
<feature type="transmembrane region" description="Helical" evidence="10">
    <location>
        <begin position="603"/>
        <end position="624"/>
    </location>
</feature>
<organism evidence="11 12">
    <name type="scientific">Asbolus verrucosus</name>
    <name type="common">Desert ironclad beetle</name>
    <dbReference type="NCBI Taxonomy" id="1661398"/>
    <lineage>
        <taxon>Eukaryota</taxon>
        <taxon>Metazoa</taxon>
        <taxon>Ecdysozoa</taxon>
        <taxon>Arthropoda</taxon>
        <taxon>Hexapoda</taxon>
        <taxon>Insecta</taxon>
        <taxon>Pterygota</taxon>
        <taxon>Neoptera</taxon>
        <taxon>Endopterygota</taxon>
        <taxon>Coleoptera</taxon>
        <taxon>Polyphaga</taxon>
        <taxon>Cucujiformia</taxon>
        <taxon>Tenebrionidae</taxon>
        <taxon>Pimeliinae</taxon>
        <taxon>Asbolus</taxon>
    </lineage>
</organism>
<dbReference type="GO" id="GO:0005549">
    <property type="term" value="F:odorant binding"/>
    <property type="evidence" value="ECO:0007669"/>
    <property type="project" value="InterPro"/>
</dbReference>
<dbReference type="AlphaFoldDB" id="A0A482VBN1"/>
<comment type="caution">
    <text evidence="11">The sequence shown here is derived from an EMBL/GenBank/DDBJ whole genome shotgun (WGS) entry which is preliminary data.</text>
</comment>
<evidence type="ECO:0000256" key="5">
    <source>
        <dbReference type="ARBA" id="ARBA00022725"/>
    </source>
</evidence>
<evidence type="ECO:0000256" key="3">
    <source>
        <dbReference type="ARBA" id="ARBA00022606"/>
    </source>
</evidence>
<evidence type="ECO:0000256" key="2">
    <source>
        <dbReference type="ARBA" id="ARBA00022475"/>
    </source>
</evidence>
<dbReference type="GO" id="GO:0007165">
    <property type="term" value="P:signal transduction"/>
    <property type="evidence" value="ECO:0007669"/>
    <property type="project" value="UniProtKB-KW"/>
</dbReference>
<dbReference type="Pfam" id="PF02949">
    <property type="entry name" value="7tm_6"/>
    <property type="match status" value="2"/>
</dbReference>
<dbReference type="EMBL" id="QDEB01118093">
    <property type="protein sequence ID" value="RZB40538.1"/>
    <property type="molecule type" value="Genomic_DNA"/>
</dbReference>
<evidence type="ECO:0000313" key="11">
    <source>
        <dbReference type="EMBL" id="RZB40538.1"/>
    </source>
</evidence>
<keyword evidence="4 10" id="KW-0812">Transmembrane</keyword>
<dbReference type="OrthoDB" id="8196465at2759"/>
<evidence type="ECO:0000313" key="12">
    <source>
        <dbReference type="Proteomes" id="UP000292052"/>
    </source>
</evidence>
<evidence type="ECO:0000256" key="9">
    <source>
        <dbReference type="ARBA" id="ARBA00023224"/>
    </source>
</evidence>
<reference evidence="11 12" key="1">
    <citation type="submission" date="2017-03" db="EMBL/GenBank/DDBJ databases">
        <title>Genome of the blue death feigning beetle - Asbolus verrucosus.</title>
        <authorList>
            <person name="Rider S.D."/>
        </authorList>
    </citation>
    <scope>NUCLEOTIDE SEQUENCE [LARGE SCALE GENOMIC DNA]</scope>
    <source>
        <strain evidence="11">Butters</strain>
        <tissue evidence="11">Head and leg muscle</tissue>
    </source>
</reference>
<dbReference type="PANTHER" id="PTHR21137:SF35">
    <property type="entry name" value="ODORANT RECEPTOR 19A-RELATED"/>
    <property type="match status" value="1"/>
</dbReference>
<protein>
    <submittedName>
        <fullName evidence="11">7tm 6 domain containing protein</fullName>
    </submittedName>
</protein>
<dbReference type="PANTHER" id="PTHR21137">
    <property type="entry name" value="ODORANT RECEPTOR"/>
    <property type="match status" value="1"/>
</dbReference>
<keyword evidence="12" id="KW-1185">Reference proteome</keyword>
<proteinExistence type="predicted"/>
<feature type="transmembrane region" description="Helical" evidence="10">
    <location>
        <begin position="67"/>
        <end position="88"/>
    </location>
</feature>
<evidence type="ECO:0000256" key="7">
    <source>
        <dbReference type="ARBA" id="ARBA00023136"/>
    </source>
</evidence>
<feature type="transmembrane region" description="Helical" evidence="10">
    <location>
        <begin position="383"/>
        <end position="401"/>
    </location>
</feature>